<evidence type="ECO:0000256" key="1">
    <source>
        <dbReference type="ARBA" id="ARBA00006817"/>
    </source>
</evidence>
<proteinExistence type="inferred from homology"/>
<reference evidence="3 4" key="1">
    <citation type="submission" date="2019-07" db="EMBL/GenBank/DDBJ databases">
        <title>Whole genome shotgun sequence of Cellulomonas terrae NBRC 100819.</title>
        <authorList>
            <person name="Hosoyama A."/>
            <person name="Uohara A."/>
            <person name="Ohji S."/>
            <person name="Ichikawa N."/>
        </authorList>
    </citation>
    <scope>NUCLEOTIDE SEQUENCE [LARGE SCALE GENOMIC DNA]</scope>
    <source>
        <strain evidence="3 4">NBRC 100819</strain>
    </source>
</reference>
<dbReference type="CDD" id="cd08899">
    <property type="entry name" value="SRPBCC_CalC_Aha1-like_6"/>
    <property type="match status" value="1"/>
</dbReference>
<dbReference type="AlphaFoldDB" id="A0A511JK69"/>
<dbReference type="SUPFAM" id="SSF55961">
    <property type="entry name" value="Bet v1-like"/>
    <property type="match status" value="1"/>
</dbReference>
<keyword evidence="4" id="KW-1185">Reference proteome</keyword>
<dbReference type="InterPro" id="IPR023393">
    <property type="entry name" value="START-like_dom_sf"/>
</dbReference>
<organism evidence="3 4">
    <name type="scientific">Cellulomonas terrae</name>
    <dbReference type="NCBI Taxonomy" id="311234"/>
    <lineage>
        <taxon>Bacteria</taxon>
        <taxon>Bacillati</taxon>
        <taxon>Actinomycetota</taxon>
        <taxon>Actinomycetes</taxon>
        <taxon>Micrococcales</taxon>
        <taxon>Cellulomonadaceae</taxon>
        <taxon>Cellulomonas</taxon>
    </lineage>
</organism>
<protein>
    <recommendedName>
        <fullName evidence="2">Activator of Hsp90 ATPase homologue 1/2-like C-terminal domain-containing protein</fullName>
    </recommendedName>
</protein>
<evidence type="ECO:0000313" key="4">
    <source>
        <dbReference type="Proteomes" id="UP000321049"/>
    </source>
</evidence>
<dbReference type="EMBL" id="BJWH01000008">
    <property type="protein sequence ID" value="GEL98402.1"/>
    <property type="molecule type" value="Genomic_DNA"/>
</dbReference>
<dbReference type="InterPro" id="IPR013538">
    <property type="entry name" value="ASHA1/2-like_C"/>
</dbReference>
<feature type="domain" description="Activator of Hsp90 ATPase homologue 1/2-like C-terminal" evidence="2">
    <location>
        <begin position="25"/>
        <end position="140"/>
    </location>
</feature>
<gene>
    <name evidence="3" type="ORF">CTE05_19490</name>
</gene>
<accession>A0A511JK69</accession>
<dbReference type="OrthoDB" id="8117292at2"/>
<dbReference type="RefSeq" id="WP_146845920.1">
    <property type="nucleotide sequence ID" value="NZ_BJWH01000008.1"/>
</dbReference>
<evidence type="ECO:0000259" key="2">
    <source>
        <dbReference type="Pfam" id="PF08327"/>
    </source>
</evidence>
<name>A0A511JK69_9CELL</name>
<comment type="similarity">
    <text evidence="1">Belongs to the AHA1 family.</text>
</comment>
<dbReference type="Gene3D" id="3.30.530.20">
    <property type="match status" value="1"/>
</dbReference>
<dbReference type="Proteomes" id="UP000321049">
    <property type="component" value="Unassembled WGS sequence"/>
</dbReference>
<sequence>MTPSPTGRRETRDGHDSIVLDRTFRAPIESVWAAVTESDRLERWIGTWTGDPTSGSVLFRMNAEGDDTKPETFTIHECVPPRRITLTSQVVGEENVWHFVLELTEADGTTTLTFSQSVPDAEVATGVGPGWEYYLDRLVAAETGADVAALDFGDYHPAQSDHYRALFA</sequence>
<evidence type="ECO:0000313" key="3">
    <source>
        <dbReference type="EMBL" id="GEL98402.1"/>
    </source>
</evidence>
<comment type="caution">
    <text evidence="3">The sequence shown here is derived from an EMBL/GenBank/DDBJ whole genome shotgun (WGS) entry which is preliminary data.</text>
</comment>
<dbReference type="Pfam" id="PF08327">
    <property type="entry name" value="AHSA1"/>
    <property type="match status" value="1"/>
</dbReference>